<proteinExistence type="predicted"/>
<dbReference type="Gene3D" id="1.25.40.10">
    <property type="entry name" value="Tetratricopeptide repeat domain"/>
    <property type="match status" value="1"/>
</dbReference>
<dbReference type="GO" id="GO:0097363">
    <property type="term" value="F:protein O-acetylglucosaminyltransferase activity"/>
    <property type="evidence" value="ECO:0007669"/>
    <property type="project" value="TreeGrafter"/>
</dbReference>
<sequence length="308" mass="35016">MPAMTAPVTLYSRQDAARILRVPEKQIAAWQRAGLISANATEFSIRDLAGMRSLRDLREQRLTVRSIRSSVEAMQRIAGMADPLHEAAPVSRGTRLVFRHSGALLDPLTQQLAFDFDAPPRRELSLLKREPPREQVMRDQAKAQEFFQRAVQLEEKTETLAEAAALYLQVLELCPRHAAASINLGTILYNDRRFTEAEQRYRTAAEIDPDYALAFFDLGNVLDELRRLPEAIAAYTRAIQLVPQYADAHYNLALAYERTGERRRALRHWLCYVRLDPVGPWATHARMQARRTLATERLSIVTRGGKLA</sequence>
<dbReference type="RefSeq" id="WP_014784537.1">
    <property type="nucleotide sequence ID" value="NC_018014.1"/>
</dbReference>
<dbReference type="SMART" id="SM00028">
    <property type="entry name" value="TPR"/>
    <property type="match status" value="4"/>
</dbReference>
<feature type="repeat" description="TPR" evidence="1">
    <location>
        <begin position="212"/>
        <end position="245"/>
    </location>
</feature>
<accession>I3ZCK0</accession>
<dbReference type="STRING" id="926566.Terro_0629"/>
<reference evidence="2 3" key="1">
    <citation type="submission" date="2012-06" db="EMBL/GenBank/DDBJ databases">
        <title>Complete genome of Terriglobus roseus DSM 18391.</title>
        <authorList>
            <consortium name="US DOE Joint Genome Institute (JGI-PGF)"/>
            <person name="Lucas S."/>
            <person name="Copeland A."/>
            <person name="Lapidus A."/>
            <person name="Glavina del Rio T."/>
            <person name="Dalin E."/>
            <person name="Tice H."/>
            <person name="Bruce D."/>
            <person name="Goodwin L."/>
            <person name="Pitluck S."/>
            <person name="Peters L."/>
            <person name="Mikhailova N."/>
            <person name="Munk A.C.C."/>
            <person name="Kyrpides N."/>
            <person name="Mavromatis K."/>
            <person name="Ivanova N."/>
            <person name="Brettin T."/>
            <person name="Detter J.C."/>
            <person name="Han C."/>
            <person name="Larimer F."/>
            <person name="Land M."/>
            <person name="Hauser L."/>
            <person name="Markowitz V."/>
            <person name="Cheng J.-F."/>
            <person name="Hugenholtz P."/>
            <person name="Woyke T."/>
            <person name="Wu D."/>
            <person name="Brambilla E."/>
            <person name="Klenk H.-P."/>
            <person name="Eisen J.A."/>
        </authorList>
    </citation>
    <scope>NUCLEOTIDE SEQUENCE [LARGE SCALE GENOMIC DNA]</scope>
    <source>
        <strain evidence="3">DSM 18391 / NRRL B-41598 / KBS 63</strain>
    </source>
</reference>
<protein>
    <submittedName>
        <fullName evidence="2">Tetratricopeptide repeat protein</fullName>
    </submittedName>
</protein>
<dbReference type="InterPro" id="IPR019734">
    <property type="entry name" value="TPR_rpt"/>
</dbReference>
<dbReference type="eggNOG" id="COG0457">
    <property type="taxonomic scope" value="Bacteria"/>
</dbReference>
<name>I3ZCK0_TERRK</name>
<dbReference type="InterPro" id="IPR011990">
    <property type="entry name" value="TPR-like_helical_dom_sf"/>
</dbReference>
<evidence type="ECO:0000313" key="3">
    <source>
        <dbReference type="Proteomes" id="UP000006056"/>
    </source>
</evidence>
<dbReference type="PANTHER" id="PTHR44366:SF1">
    <property type="entry name" value="UDP-N-ACETYLGLUCOSAMINE--PEPTIDE N-ACETYLGLUCOSAMINYLTRANSFERASE 110 KDA SUBUNIT"/>
    <property type="match status" value="1"/>
</dbReference>
<dbReference type="GO" id="GO:0006493">
    <property type="term" value="P:protein O-linked glycosylation"/>
    <property type="evidence" value="ECO:0007669"/>
    <property type="project" value="InterPro"/>
</dbReference>
<dbReference type="AlphaFoldDB" id="I3ZCK0"/>
<evidence type="ECO:0000313" key="2">
    <source>
        <dbReference type="EMBL" id="AFL86968.1"/>
    </source>
</evidence>
<keyword evidence="1" id="KW-0802">TPR repeat</keyword>
<dbReference type="PROSITE" id="PS50005">
    <property type="entry name" value="TPR"/>
    <property type="match status" value="2"/>
</dbReference>
<dbReference type="KEGG" id="trs:Terro_0629"/>
<dbReference type="HOGENOM" id="CLU_050368_0_0_0"/>
<gene>
    <name evidence="2" type="ordered locus">Terro_0629</name>
</gene>
<dbReference type="Pfam" id="PF13414">
    <property type="entry name" value="TPR_11"/>
    <property type="match status" value="1"/>
</dbReference>
<feature type="repeat" description="TPR" evidence="1">
    <location>
        <begin position="178"/>
        <end position="211"/>
    </location>
</feature>
<keyword evidence="3" id="KW-1185">Reference proteome</keyword>
<organism evidence="2 3">
    <name type="scientific">Terriglobus roseus (strain DSM 18391 / NRRL B-41598 / KBS 63)</name>
    <dbReference type="NCBI Taxonomy" id="926566"/>
    <lineage>
        <taxon>Bacteria</taxon>
        <taxon>Pseudomonadati</taxon>
        <taxon>Acidobacteriota</taxon>
        <taxon>Terriglobia</taxon>
        <taxon>Terriglobales</taxon>
        <taxon>Acidobacteriaceae</taxon>
        <taxon>Terriglobus</taxon>
    </lineage>
</organism>
<dbReference type="EMBL" id="CP003379">
    <property type="protein sequence ID" value="AFL86968.1"/>
    <property type="molecule type" value="Genomic_DNA"/>
</dbReference>
<dbReference type="SUPFAM" id="SSF48452">
    <property type="entry name" value="TPR-like"/>
    <property type="match status" value="1"/>
</dbReference>
<evidence type="ECO:0000256" key="1">
    <source>
        <dbReference type="PROSITE-ProRule" id="PRU00339"/>
    </source>
</evidence>
<dbReference type="Proteomes" id="UP000006056">
    <property type="component" value="Chromosome"/>
</dbReference>
<dbReference type="InterPro" id="IPR037919">
    <property type="entry name" value="OGT"/>
</dbReference>
<dbReference type="PANTHER" id="PTHR44366">
    <property type="entry name" value="UDP-N-ACETYLGLUCOSAMINE--PEPTIDE N-ACETYLGLUCOSAMINYLTRANSFERASE 110 KDA SUBUNIT"/>
    <property type="match status" value="1"/>
</dbReference>
<dbReference type="Pfam" id="PF13432">
    <property type="entry name" value="TPR_16"/>
    <property type="match status" value="1"/>
</dbReference>